<evidence type="ECO:0000313" key="8">
    <source>
        <dbReference type="Proteomes" id="UP000887575"/>
    </source>
</evidence>
<sequence length="863" mass="98938">MLEWRGVTSASRVYGNASYEISDDLQRRTTAVLERRYDGRDRAHRAATIIQRAYRHYKMSSRFKQMTGEHSQGASSHSNGFTTPDRTRYAPTTSLSAQLRADRTTHSMVNDRSRTRSPPSPSPRGRQEYSMIDSLMSPRLTSRRVPQSMSSHPLHPSAHSSSGIQPTHYSASTISMSPSTIHSTSSSVSQDHPLQNGYIPPHVQNAYQQNVWVQRGNGAFHQSAMHCNSLPRLEKKHRKQRPEEPICTPRRLSELERKRQYRIALNFFNKKPERGIQLLIAWEFVDESAESVAKLLFGRRGLSKQMIGEYLGVLRSTFHKCVLEYFLAEVDIRGLDVDVALRKCNHFFRLPGESQKIEHIMENFSLHYARSNPARALQFHGGHKTVFILSYAIIMLNTDLHNKNVKQSERMKKDQFINNLRGIDEGGNIDRDMLGAIYDRIKEEAFQPGDDHVAQVARVESAILGQGKPRLSESHRRLVCYCRLNQIVDISKKQPSTSHERDVFLFNDMIVITKASGTFSRGTYDFGIRLTTPDHQTLDFNARNHDDRCRFVADVGESILECHGMESVRIELEMERISLRTDSQRDSGLPDGEGDDDGDRTTTMLPSESDASESGPSKLSKMAALLNRNRKTQIKETQVGETSSAKSEITPEMRASSLGTFWGPGKTGDSSNGKQSGGKSTNVEEESEIDREIRERREALLGERIKRAKAAILREAEREKSNGRLETRPIANKEFLSRTLDSIVSSDRREEKRRERAQEAHHQREREKEQEVLQRLRDRERREARRDERKTRDTSKEKRQKGEPRSPSRSRSIEIIDVSSKSVKEKKKKEEKQKKKDRNRKSRSGSRQDSKKKHIKEKTKHED</sequence>
<dbReference type="AlphaFoldDB" id="A0AAF3FHH6"/>
<dbReference type="Pfam" id="PF01369">
    <property type="entry name" value="Sec7"/>
    <property type="match status" value="1"/>
</dbReference>
<dbReference type="GO" id="GO:0005737">
    <property type="term" value="C:cytoplasm"/>
    <property type="evidence" value="ECO:0007669"/>
    <property type="project" value="UniProtKB-SubCell"/>
</dbReference>
<evidence type="ECO:0000256" key="3">
    <source>
        <dbReference type="ARBA" id="ARBA00022490"/>
    </source>
</evidence>
<dbReference type="PROSITE" id="PS50190">
    <property type="entry name" value="SEC7"/>
    <property type="match status" value="1"/>
</dbReference>
<organism evidence="8 9">
    <name type="scientific">Mesorhabditis belari</name>
    <dbReference type="NCBI Taxonomy" id="2138241"/>
    <lineage>
        <taxon>Eukaryota</taxon>
        <taxon>Metazoa</taxon>
        <taxon>Ecdysozoa</taxon>
        <taxon>Nematoda</taxon>
        <taxon>Chromadorea</taxon>
        <taxon>Rhabditida</taxon>
        <taxon>Rhabditina</taxon>
        <taxon>Rhabditomorpha</taxon>
        <taxon>Rhabditoidea</taxon>
        <taxon>Rhabditidae</taxon>
        <taxon>Mesorhabditinae</taxon>
        <taxon>Mesorhabditis</taxon>
    </lineage>
</organism>
<feature type="compositionally biased region" description="Low complexity" evidence="6">
    <location>
        <begin position="172"/>
        <end position="189"/>
    </location>
</feature>
<evidence type="ECO:0000256" key="6">
    <source>
        <dbReference type="SAM" id="MobiDB-lite"/>
    </source>
</evidence>
<dbReference type="InterPro" id="IPR033742">
    <property type="entry name" value="IQSEC_PH"/>
</dbReference>
<dbReference type="GO" id="GO:0032012">
    <property type="term" value="P:regulation of ARF protein signal transduction"/>
    <property type="evidence" value="ECO:0007669"/>
    <property type="project" value="InterPro"/>
</dbReference>
<dbReference type="InterPro" id="IPR000904">
    <property type="entry name" value="Sec7_dom"/>
</dbReference>
<dbReference type="InterPro" id="IPR011993">
    <property type="entry name" value="PH-like_dom_sf"/>
</dbReference>
<feature type="region of interest" description="Disordered" evidence="6">
    <location>
        <begin position="714"/>
        <end position="863"/>
    </location>
</feature>
<accession>A0AAF3FHH6</accession>
<dbReference type="WBParaSite" id="MBELARI_LOCUS6550">
    <property type="protein sequence ID" value="MBELARI_LOCUS6550"/>
    <property type="gene ID" value="MBELARI_LOCUS6550"/>
</dbReference>
<dbReference type="Proteomes" id="UP000887575">
    <property type="component" value="Unassembled WGS sequence"/>
</dbReference>
<dbReference type="SUPFAM" id="SSF50729">
    <property type="entry name" value="PH domain-like"/>
    <property type="match status" value="1"/>
</dbReference>
<feature type="domain" description="SEC7" evidence="7">
    <location>
        <begin position="250"/>
        <end position="444"/>
    </location>
</feature>
<feature type="compositionally biased region" description="Basic and acidic residues" evidence="6">
    <location>
        <begin position="746"/>
        <end position="814"/>
    </location>
</feature>
<feature type="compositionally biased region" description="Basic and acidic residues" evidence="6">
    <location>
        <begin position="100"/>
        <end position="114"/>
    </location>
</feature>
<keyword evidence="8" id="KW-1185">Reference proteome</keyword>
<feature type="compositionally biased region" description="Low complexity" evidence="6">
    <location>
        <begin position="148"/>
        <end position="162"/>
    </location>
</feature>
<evidence type="ECO:0000256" key="1">
    <source>
        <dbReference type="ARBA" id="ARBA00004496"/>
    </source>
</evidence>
<feature type="compositionally biased region" description="Basic and acidic residues" evidence="6">
    <location>
        <begin position="714"/>
        <end position="727"/>
    </location>
</feature>
<feature type="compositionally biased region" description="Polar residues" evidence="6">
    <location>
        <begin position="668"/>
        <end position="681"/>
    </location>
</feature>
<dbReference type="GO" id="GO:0030036">
    <property type="term" value="P:actin cytoskeleton organization"/>
    <property type="evidence" value="ECO:0007669"/>
    <property type="project" value="TreeGrafter"/>
</dbReference>
<comment type="similarity">
    <text evidence="2">Belongs to the BRAG family.</text>
</comment>
<evidence type="ECO:0000256" key="4">
    <source>
        <dbReference type="ARBA" id="ARBA00022553"/>
    </source>
</evidence>
<feature type="compositionally biased region" description="Polar residues" evidence="6">
    <location>
        <begin position="635"/>
        <end position="647"/>
    </location>
</feature>
<keyword evidence="4" id="KW-0597">Phosphoprotein</keyword>
<dbReference type="SMART" id="SM00222">
    <property type="entry name" value="Sec7"/>
    <property type="match status" value="1"/>
</dbReference>
<dbReference type="Gene3D" id="1.10.220.20">
    <property type="match status" value="1"/>
</dbReference>
<evidence type="ECO:0000256" key="2">
    <source>
        <dbReference type="ARBA" id="ARBA00006248"/>
    </source>
</evidence>
<dbReference type="Pfam" id="PF16453">
    <property type="entry name" value="IQ_SEC7_PH"/>
    <property type="match status" value="2"/>
</dbReference>
<protein>
    <recommendedName>
        <fullName evidence="7">SEC7 domain-containing protein</fullName>
    </recommendedName>
</protein>
<dbReference type="PROSITE" id="PS50096">
    <property type="entry name" value="IQ"/>
    <property type="match status" value="1"/>
</dbReference>
<reference evidence="9" key="1">
    <citation type="submission" date="2024-02" db="UniProtKB">
        <authorList>
            <consortium name="WormBaseParasite"/>
        </authorList>
    </citation>
    <scope>IDENTIFICATION</scope>
</reference>
<dbReference type="InterPro" id="IPR035999">
    <property type="entry name" value="Sec7_dom_sf"/>
</dbReference>
<evidence type="ECO:0000313" key="9">
    <source>
        <dbReference type="WBParaSite" id="MBELARI_LOCUS6550"/>
    </source>
</evidence>
<dbReference type="PANTHER" id="PTHR10663:SF342">
    <property type="entry name" value="FI21420P1"/>
    <property type="match status" value="1"/>
</dbReference>
<keyword evidence="5" id="KW-0175">Coiled coil</keyword>
<feature type="compositionally biased region" description="Polar residues" evidence="6">
    <location>
        <begin position="65"/>
        <end position="97"/>
    </location>
</feature>
<keyword evidence="3" id="KW-0963">Cytoplasm</keyword>
<proteinExistence type="inferred from homology"/>
<evidence type="ECO:0000259" key="7">
    <source>
        <dbReference type="PROSITE" id="PS50190"/>
    </source>
</evidence>
<dbReference type="Gene3D" id="2.30.29.30">
    <property type="entry name" value="Pleckstrin-homology domain (PH domain)/Phosphotyrosine-binding domain (PTB)"/>
    <property type="match status" value="1"/>
</dbReference>
<dbReference type="Gene3D" id="1.10.1000.11">
    <property type="entry name" value="Arf Nucleotide-binding Site Opener,domain 2"/>
    <property type="match status" value="1"/>
</dbReference>
<feature type="region of interest" description="Disordered" evidence="6">
    <location>
        <begin position="65"/>
        <end position="194"/>
    </location>
</feature>
<dbReference type="InterPro" id="IPR023394">
    <property type="entry name" value="Sec7_C_sf"/>
</dbReference>
<dbReference type="CDD" id="cd00171">
    <property type="entry name" value="Sec7"/>
    <property type="match status" value="1"/>
</dbReference>
<dbReference type="GO" id="GO:0005085">
    <property type="term" value="F:guanyl-nucleotide exchange factor activity"/>
    <property type="evidence" value="ECO:0007669"/>
    <property type="project" value="InterPro"/>
</dbReference>
<feature type="compositionally biased region" description="Basic residues" evidence="6">
    <location>
        <begin position="835"/>
        <end position="863"/>
    </location>
</feature>
<comment type="subcellular location">
    <subcellularLocation>
        <location evidence="1">Cytoplasm</location>
    </subcellularLocation>
</comment>
<feature type="region of interest" description="Disordered" evidence="6">
    <location>
        <begin position="579"/>
        <end position="692"/>
    </location>
</feature>
<dbReference type="PANTHER" id="PTHR10663">
    <property type="entry name" value="GUANYL-NUCLEOTIDE EXCHANGE FACTOR"/>
    <property type="match status" value="1"/>
</dbReference>
<evidence type="ECO:0000256" key="5">
    <source>
        <dbReference type="ARBA" id="ARBA00023054"/>
    </source>
</evidence>
<dbReference type="SUPFAM" id="SSF48425">
    <property type="entry name" value="Sec7 domain"/>
    <property type="match status" value="1"/>
</dbReference>
<dbReference type="FunFam" id="1.10.1000.11:FF:000002">
    <property type="entry name" value="Cytohesin 1"/>
    <property type="match status" value="1"/>
</dbReference>
<name>A0AAF3FHH6_9BILA</name>